<proteinExistence type="predicted"/>
<evidence type="ECO:0000313" key="2">
    <source>
        <dbReference type="Proteomes" id="UP000027265"/>
    </source>
</evidence>
<feature type="non-terminal residue" evidence="1">
    <location>
        <position position="185"/>
    </location>
</feature>
<dbReference type="OrthoDB" id="3232941at2759"/>
<gene>
    <name evidence="1" type="ORF">JAAARDRAFT_90509</name>
</gene>
<dbReference type="EMBL" id="KL197790">
    <property type="protein sequence ID" value="KDQ49299.1"/>
    <property type="molecule type" value="Genomic_DNA"/>
</dbReference>
<protein>
    <submittedName>
        <fullName evidence="1">Uncharacterized protein</fullName>
    </submittedName>
</protein>
<dbReference type="HOGENOM" id="CLU_006344_12_2_1"/>
<evidence type="ECO:0000313" key="1">
    <source>
        <dbReference type="EMBL" id="KDQ49299.1"/>
    </source>
</evidence>
<name>A0A067P3E2_9AGAM</name>
<reference evidence="2" key="1">
    <citation type="journal article" date="2014" name="Proc. Natl. Acad. Sci. U.S.A.">
        <title>Extensive sampling of basidiomycete genomes demonstrates inadequacy of the white-rot/brown-rot paradigm for wood decay fungi.</title>
        <authorList>
            <person name="Riley R."/>
            <person name="Salamov A.A."/>
            <person name="Brown D.W."/>
            <person name="Nagy L.G."/>
            <person name="Floudas D."/>
            <person name="Held B.W."/>
            <person name="Levasseur A."/>
            <person name="Lombard V."/>
            <person name="Morin E."/>
            <person name="Otillar R."/>
            <person name="Lindquist E.A."/>
            <person name="Sun H."/>
            <person name="LaButti K.M."/>
            <person name="Schmutz J."/>
            <person name="Jabbour D."/>
            <person name="Luo H."/>
            <person name="Baker S.E."/>
            <person name="Pisabarro A.G."/>
            <person name="Walton J.D."/>
            <person name="Blanchette R.A."/>
            <person name="Henrissat B."/>
            <person name="Martin F."/>
            <person name="Cullen D."/>
            <person name="Hibbett D.S."/>
            <person name="Grigoriev I.V."/>
        </authorList>
    </citation>
    <scope>NUCLEOTIDE SEQUENCE [LARGE SCALE GENOMIC DNA]</scope>
    <source>
        <strain evidence="2">MUCL 33604</strain>
    </source>
</reference>
<dbReference type="InParanoid" id="A0A067P3E2"/>
<dbReference type="Proteomes" id="UP000027265">
    <property type="component" value="Unassembled WGS sequence"/>
</dbReference>
<organism evidence="1 2">
    <name type="scientific">Jaapia argillacea MUCL 33604</name>
    <dbReference type="NCBI Taxonomy" id="933084"/>
    <lineage>
        <taxon>Eukaryota</taxon>
        <taxon>Fungi</taxon>
        <taxon>Dikarya</taxon>
        <taxon>Basidiomycota</taxon>
        <taxon>Agaricomycotina</taxon>
        <taxon>Agaricomycetes</taxon>
        <taxon>Agaricomycetidae</taxon>
        <taxon>Jaapiales</taxon>
        <taxon>Jaapiaceae</taxon>
        <taxon>Jaapia</taxon>
    </lineage>
</organism>
<sequence length="185" mass="21623">HFVQWCISIAGAEEIDARFRTMTNYPSLHHFTHGISTVTQWTGHEFKEMERIFVSILSGCVHPDVVSAACALLDFIYYAEFETHTSDTLHLMDKALCDFHEKKFFVHLGICDHFNIPKLHYMQHYIDLIKSQGSADGFTTEIPQHLHIDYAKKAYRASNHKNYVIQMTRWLQRQESAHQFSAYLE</sequence>
<feature type="non-terminal residue" evidence="1">
    <location>
        <position position="1"/>
    </location>
</feature>
<accession>A0A067P3E2</accession>
<keyword evidence="2" id="KW-1185">Reference proteome</keyword>
<dbReference type="STRING" id="933084.A0A067P3E2"/>
<dbReference type="AlphaFoldDB" id="A0A067P3E2"/>